<sequence>MDWLTQRSVIQYIGPSSRKSADTCGYCRNSETPIVHSEDSDDDADPSENRSRCFGLGAIRVYSHEAEVLLNTGWSWSGRYLYKPEMERTCCPLYTIRLDAPKFALSRSQKRVLRIWRDYLQYDKRVATKTPFSKGKSAAYAGPRALKAPTPRRTEPRPTAGRKRKEMRKERAINRLREKGVNIDEYQRSRLEQENARQRTLEDYLCNHQDGWRHKLELRIVTEGTKEFSESFEESFNVYRKYQNHIHNDHDCTRKGFQSFLIDNPFVPREYGELYPGGPSEGGQHIQYLIDGKIVAVGVVDILPYCLSSAYFYYDPDYQFLNFGTYSALREVELTRQICRYNPHFRYYYMGYYVHNCRKMRYKAAFRPSELLCNKTHQWVSLPECLRMLDQNEGRYTTFVDGPAANRDGTLSDVQPIKYEFENFEKVEPTDELAEKLEPLVKYLGKNCNRFYVIV</sequence>
<organism evidence="9 10">
    <name type="scientific">Bursaphelenchus okinawaensis</name>
    <dbReference type="NCBI Taxonomy" id="465554"/>
    <lineage>
        <taxon>Eukaryota</taxon>
        <taxon>Metazoa</taxon>
        <taxon>Ecdysozoa</taxon>
        <taxon>Nematoda</taxon>
        <taxon>Chromadorea</taxon>
        <taxon>Rhabditida</taxon>
        <taxon>Tylenchina</taxon>
        <taxon>Tylenchomorpha</taxon>
        <taxon>Aphelenchoidea</taxon>
        <taxon>Aphelenchoididae</taxon>
        <taxon>Bursaphelenchus</taxon>
    </lineage>
</organism>
<dbReference type="EC" id="2.3.2.8" evidence="5"/>
<gene>
    <name evidence="9" type="ORF">BOKJ2_LOCUS120</name>
</gene>
<keyword evidence="3 5" id="KW-0833">Ubl conjugation pathway</keyword>
<dbReference type="InterPro" id="IPR007472">
    <property type="entry name" value="N-end_Aminoacyl_Trfase_C"/>
</dbReference>
<evidence type="ECO:0000256" key="1">
    <source>
        <dbReference type="ARBA" id="ARBA00009991"/>
    </source>
</evidence>
<dbReference type="Proteomes" id="UP000783686">
    <property type="component" value="Unassembled WGS sequence"/>
</dbReference>
<dbReference type="InterPro" id="IPR016181">
    <property type="entry name" value="Acyl_CoA_acyltransferase"/>
</dbReference>
<keyword evidence="2 5" id="KW-0808">Transferase</keyword>
<comment type="caution">
    <text evidence="9">The sequence shown here is derived from an EMBL/GenBank/DDBJ whole genome shotgun (WGS) entry which is preliminary data.</text>
</comment>
<dbReference type="InterPro" id="IPR030700">
    <property type="entry name" value="N-end_Aminoacyl_Trfase"/>
</dbReference>
<dbReference type="GO" id="GO:0004057">
    <property type="term" value="F:arginyl-tRNA--protein transferase activity"/>
    <property type="evidence" value="ECO:0007669"/>
    <property type="project" value="UniProtKB-EC"/>
</dbReference>
<dbReference type="Proteomes" id="UP000614601">
    <property type="component" value="Unassembled WGS sequence"/>
</dbReference>
<dbReference type="EMBL" id="CAJFDH010000001">
    <property type="protein sequence ID" value="CAD5205436.1"/>
    <property type="molecule type" value="Genomic_DNA"/>
</dbReference>
<protein>
    <recommendedName>
        <fullName evidence="5">Arginyl-tRNA--protein transferase 1</fullName>
        <shortName evidence="5">Arginyltransferase 1</shortName>
        <shortName evidence="5">R-transferase 1</shortName>
        <ecNumber evidence="5">2.3.2.8</ecNumber>
    </recommendedName>
    <alternativeName>
        <fullName evidence="5">Arginine-tRNA--protein transferase 1</fullName>
    </alternativeName>
</protein>
<dbReference type="PANTHER" id="PTHR21367">
    <property type="entry name" value="ARGININE-TRNA-PROTEIN TRANSFERASE 1"/>
    <property type="match status" value="1"/>
</dbReference>
<reference evidence="9" key="1">
    <citation type="submission" date="2020-09" db="EMBL/GenBank/DDBJ databases">
        <authorList>
            <person name="Kikuchi T."/>
        </authorList>
    </citation>
    <scope>NUCLEOTIDE SEQUENCE</scope>
    <source>
        <strain evidence="9">SH1</strain>
    </source>
</reference>
<dbReference type="SUPFAM" id="SSF55729">
    <property type="entry name" value="Acyl-CoA N-acyltransferases (Nat)"/>
    <property type="match status" value="1"/>
</dbReference>
<dbReference type="Pfam" id="PF04377">
    <property type="entry name" value="ATE_C"/>
    <property type="match status" value="1"/>
</dbReference>
<evidence type="ECO:0000259" key="7">
    <source>
        <dbReference type="Pfam" id="PF04376"/>
    </source>
</evidence>
<name>A0A811JQ89_9BILA</name>
<accession>A0A811JQ89</accession>
<dbReference type="GO" id="GO:0005737">
    <property type="term" value="C:cytoplasm"/>
    <property type="evidence" value="ECO:0007669"/>
    <property type="project" value="TreeGrafter"/>
</dbReference>
<dbReference type="InterPro" id="IPR007471">
    <property type="entry name" value="N-end_Aminoacyl_Trfase_N"/>
</dbReference>
<comment type="function">
    <text evidence="5">Involved in the post-translational conjugation of arginine to the N-terminal aspartate or glutamate of a protein. This arginylation is required for degradation of the protein via the ubiquitin pathway.</text>
</comment>
<evidence type="ECO:0000313" key="10">
    <source>
        <dbReference type="Proteomes" id="UP000614601"/>
    </source>
</evidence>
<comment type="catalytic activity">
    <reaction evidence="5">
        <text>an N-terminal L-alpha-aminoacyl-[protein] + L-arginyl-tRNA(Arg) = an N-terminal L-arginyl-L-aminoacyl-[protein] + tRNA(Arg) + H(+)</text>
        <dbReference type="Rhea" id="RHEA:10208"/>
        <dbReference type="Rhea" id="RHEA-COMP:9658"/>
        <dbReference type="Rhea" id="RHEA-COMP:9673"/>
        <dbReference type="Rhea" id="RHEA-COMP:10636"/>
        <dbReference type="Rhea" id="RHEA-COMP:10638"/>
        <dbReference type="ChEBI" id="CHEBI:15378"/>
        <dbReference type="ChEBI" id="CHEBI:78442"/>
        <dbReference type="ChEBI" id="CHEBI:78513"/>
        <dbReference type="ChEBI" id="CHEBI:78597"/>
        <dbReference type="ChEBI" id="CHEBI:83562"/>
        <dbReference type="EC" id="2.3.2.8"/>
    </reaction>
</comment>
<dbReference type="EMBL" id="CAJFCW020000001">
    <property type="protein sequence ID" value="CAG9077392.1"/>
    <property type="molecule type" value="Genomic_DNA"/>
</dbReference>
<keyword evidence="10" id="KW-1185">Reference proteome</keyword>
<evidence type="ECO:0000256" key="6">
    <source>
        <dbReference type="SAM" id="MobiDB-lite"/>
    </source>
</evidence>
<evidence type="ECO:0000256" key="3">
    <source>
        <dbReference type="ARBA" id="ARBA00022786"/>
    </source>
</evidence>
<feature type="domain" description="N-end aminoacyl transferase N-terminal" evidence="7">
    <location>
        <begin position="23"/>
        <end position="111"/>
    </location>
</feature>
<feature type="domain" description="N-end rule aminoacyl transferase C-terminal" evidence="8">
    <location>
        <begin position="234"/>
        <end position="373"/>
    </location>
</feature>
<keyword evidence="4 5" id="KW-0012">Acyltransferase</keyword>
<evidence type="ECO:0000313" key="9">
    <source>
        <dbReference type="EMBL" id="CAD5205436.1"/>
    </source>
</evidence>
<dbReference type="OrthoDB" id="74183at2759"/>
<evidence type="ECO:0000256" key="4">
    <source>
        <dbReference type="ARBA" id="ARBA00023315"/>
    </source>
</evidence>
<evidence type="ECO:0000259" key="8">
    <source>
        <dbReference type="Pfam" id="PF04377"/>
    </source>
</evidence>
<evidence type="ECO:0000256" key="5">
    <source>
        <dbReference type="PIRNR" id="PIRNR037207"/>
    </source>
</evidence>
<dbReference type="InterPro" id="IPR017137">
    <property type="entry name" value="Arg-tRNA-P_Trfase_1_euk"/>
</dbReference>
<evidence type="ECO:0000256" key="2">
    <source>
        <dbReference type="ARBA" id="ARBA00022679"/>
    </source>
</evidence>
<feature type="region of interest" description="Disordered" evidence="6">
    <location>
        <begin position="144"/>
        <end position="168"/>
    </location>
</feature>
<dbReference type="AlphaFoldDB" id="A0A811JQ89"/>
<dbReference type="PIRSF" id="PIRSF037207">
    <property type="entry name" value="ATE1_euk"/>
    <property type="match status" value="1"/>
</dbReference>
<dbReference type="PANTHER" id="PTHR21367:SF1">
    <property type="entry name" value="ARGINYL-TRNA--PROTEIN TRANSFERASE 1"/>
    <property type="match status" value="1"/>
</dbReference>
<comment type="similarity">
    <text evidence="1 5">Belongs to the R-transferase family.</text>
</comment>
<proteinExistence type="inferred from homology"/>
<dbReference type="Pfam" id="PF04376">
    <property type="entry name" value="ATE_N"/>
    <property type="match status" value="1"/>
</dbReference>